<reference evidence="1" key="1">
    <citation type="submission" date="2020-10" db="EMBL/GenBank/DDBJ databases">
        <title>Connecting structure to function with the recovery of over 1000 high-quality activated sludge metagenome-assembled genomes encoding full-length rRNA genes using long-read sequencing.</title>
        <authorList>
            <person name="Singleton C.M."/>
            <person name="Petriglieri F."/>
            <person name="Kristensen J.M."/>
            <person name="Kirkegaard R.H."/>
            <person name="Michaelsen T.Y."/>
            <person name="Andersen M.H."/>
            <person name="Karst S.M."/>
            <person name="Dueholm M.S."/>
            <person name="Nielsen P.H."/>
            <person name="Albertsen M."/>
        </authorList>
    </citation>
    <scope>NUCLEOTIDE SEQUENCE</scope>
    <source>
        <strain evidence="1">Bjer_18-Q3-R1-45_BAT3C.347</strain>
    </source>
</reference>
<sequence>MTTRADGHGIGLVLAFAAIERSGGTLAYAVRDGGGTCARVGLPLDPLLAS</sequence>
<protein>
    <submittedName>
        <fullName evidence="1">Uncharacterized protein</fullName>
    </submittedName>
</protein>
<comment type="caution">
    <text evidence="1">The sequence shown here is derived from an EMBL/GenBank/DDBJ whole genome shotgun (WGS) entry which is preliminary data.</text>
</comment>
<name>A0A9D7HKZ2_9PROT</name>
<dbReference type="EMBL" id="JADJEV010000002">
    <property type="protein sequence ID" value="MBK6972474.1"/>
    <property type="molecule type" value="Genomic_DNA"/>
</dbReference>
<gene>
    <name evidence="1" type="ORF">IPH26_05815</name>
</gene>
<evidence type="ECO:0000313" key="2">
    <source>
        <dbReference type="Proteomes" id="UP000807785"/>
    </source>
</evidence>
<accession>A0A9D7HKZ2</accession>
<proteinExistence type="predicted"/>
<dbReference type="SUPFAM" id="SSF55874">
    <property type="entry name" value="ATPase domain of HSP90 chaperone/DNA topoisomerase II/histidine kinase"/>
    <property type="match status" value="1"/>
</dbReference>
<evidence type="ECO:0000313" key="1">
    <source>
        <dbReference type="EMBL" id="MBK6972474.1"/>
    </source>
</evidence>
<dbReference type="Gene3D" id="3.30.565.10">
    <property type="entry name" value="Histidine kinase-like ATPase, C-terminal domain"/>
    <property type="match status" value="1"/>
</dbReference>
<dbReference type="AlphaFoldDB" id="A0A9D7HKZ2"/>
<dbReference type="InterPro" id="IPR036890">
    <property type="entry name" value="HATPase_C_sf"/>
</dbReference>
<organism evidence="1 2">
    <name type="scientific">Candidatus Methylophosphatis roskildensis</name>
    <dbReference type="NCBI Taxonomy" id="2899263"/>
    <lineage>
        <taxon>Bacteria</taxon>
        <taxon>Pseudomonadati</taxon>
        <taxon>Pseudomonadota</taxon>
        <taxon>Betaproteobacteria</taxon>
        <taxon>Nitrosomonadales</taxon>
        <taxon>Sterolibacteriaceae</taxon>
        <taxon>Candidatus Methylophosphatis</taxon>
    </lineage>
</organism>
<dbReference type="Proteomes" id="UP000807785">
    <property type="component" value="Unassembled WGS sequence"/>
</dbReference>